<dbReference type="GO" id="GO:0032787">
    <property type="term" value="P:monocarboxylic acid metabolic process"/>
    <property type="evidence" value="ECO:0007669"/>
    <property type="project" value="UniProtKB-ARBA"/>
</dbReference>
<dbReference type="Proteomes" id="UP001177943">
    <property type="component" value="Chromosome"/>
</dbReference>
<dbReference type="InterPro" id="IPR020904">
    <property type="entry name" value="Sc_DH/Rdtase_CS"/>
</dbReference>
<name>A0AA95I587_9BACL</name>
<dbReference type="PANTHER" id="PTHR42879:SF2">
    <property type="entry name" value="3-OXOACYL-[ACYL-CARRIER-PROTEIN] REDUCTASE FABG"/>
    <property type="match status" value="1"/>
</dbReference>
<dbReference type="PRINTS" id="PR00080">
    <property type="entry name" value="SDRFAMILY"/>
</dbReference>
<dbReference type="CDD" id="cd05233">
    <property type="entry name" value="SDR_c"/>
    <property type="match status" value="1"/>
</dbReference>
<dbReference type="Pfam" id="PF13561">
    <property type="entry name" value="adh_short_C2"/>
    <property type="match status" value="1"/>
</dbReference>
<dbReference type="KEGG" id="pwn:QNH46_09130"/>
<dbReference type="InterPro" id="IPR036291">
    <property type="entry name" value="NAD(P)-bd_dom_sf"/>
</dbReference>
<dbReference type="EMBL" id="CP126084">
    <property type="protein sequence ID" value="WHX50789.1"/>
    <property type="molecule type" value="Genomic_DNA"/>
</dbReference>
<proteinExistence type="inferred from homology"/>
<dbReference type="RefSeq" id="WP_283927821.1">
    <property type="nucleotide sequence ID" value="NZ_CP126084.1"/>
</dbReference>
<dbReference type="EC" id="1.-.-.-" evidence="2"/>
<dbReference type="PRINTS" id="PR00081">
    <property type="entry name" value="GDHRDH"/>
</dbReference>
<organism evidence="2 3">
    <name type="scientific">Paenibacillus woosongensis</name>
    <dbReference type="NCBI Taxonomy" id="307580"/>
    <lineage>
        <taxon>Bacteria</taxon>
        <taxon>Bacillati</taxon>
        <taxon>Bacillota</taxon>
        <taxon>Bacilli</taxon>
        <taxon>Bacillales</taxon>
        <taxon>Paenibacillaceae</taxon>
        <taxon>Paenibacillus</taxon>
    </lineage>
</organism>
<dbReference type="Gene3D" id="3.40.50.720">
    <property type="entry name" value="NAD(P)-binding Rossmann-like Domain"/>
    <property type="match status" value="1"/>
</dbReference>
<dbReference type="PANTHER" id="PTHR42879">
    <property type="entry name" value="3-OXOACYL-(ACYL-CARRIER-PROTEIN) REDUCTASE"/>
    <property type="match status" value="1"/>
</dbReference>
<evidence type="ECO:0000256" key="1">
    <source>
        <dbReference type="ARBA" id="ARBA00006484"/>
    </source>
</evidence>
<evidence type="ECO:0000313" key="2">
    <source>
        <dbReference type="EMBL" id="WHX50789.1"/>
    </source>
</evidence>
<reference evidence="2" key="1">
    <citation type="submission" date="2023-05" db="EMBL/GenBank/DDBJ databases">
        <title>Comparative genomics of Bacillaceae isolates and their secondary metabolite potential.</title>
        <authorList>
            <person name="Song L."/>
            <person name="Nielsen L.J."/>
            <person name="Mohite O."/>
            <person name="Xu X."/>
            <person name="Weber T."/>
            <person name="Kovacs A.T."/>
        </authorList>
    </citation>
    <scope>NUCLEOTIDE SEQUENCE</scope>
    <source>
        <strain evidence="2">B2_4</strain>
    </source>
</reference>
<evidence type="ECO:0000313" key="3">
    <source>
        <dbReference type="Proteomes" id="UP001177943"/>
    </source>
</evidence>
<accession>A0AA95I587</accession>
<dbReference type="PROSITE" id="PS00061">
    <property type="entry name" value="ADH_SHORT"/>
    <property type="match status" value="1"/>
</dbReference>
<dbReference type="AlphaFoldDB" id="A0AA95I587"/>
<dbReference type="GO" id="GO:0016491">
    <property type="term" value="F:oxidoreductase activity"/>
    <property type="evidence" value="ECO:0007669"/>
    <property type="project" value="UniProtKB-KW"/>
</dbReference>
<dbReference type="SUPFAM" id="SSF51735">
    <property type="entry name" value="NAD(P)-binding Rossmann-fold domains"/>
    <property type="match status" value="1"/>
</dbReference>
<dbReference type="InterPro" id="IPR002347">
    <property type="entry name" value="SDR_fam"/>
</dbReference>
<dbReference type="InterPro" id="IPR050259">
    <property type="entry name" value="SDR"/>
</dbReference>
<comment type="similarity">
    <text evidence="1">Belongs to the short-chain dehydrogenases/reductases (SDR) family.</text>
</comment>
<protein>
    <submittedName>
        <fullName evidence="2">SDR family oxidoreductase</fullName>
        <ecNumber evidence="2">1.-.-.-</ecNumber>
    </submittedName>
</protein>
<gene>
    <name evidence="2" type="ORF">QNH46_09130</name>
</gene>
<keyword evidence="2" id="KW-0560">Oxidoreductase</keyword>
<sequence length="241" mass="26610">MKTILLTGDTGGLGVSILDVLLKKSNYKVIGISRSENQFVHMYKERYPEQYYHISFDLRNTENIKELYTHQIKKIGSIYGLVNNSAIAYDDIVTNANISKIEDMFQLNVFAPIMLTKYVIRDMLLYNIKGSIVNISSISAHTGYKGLSMYASTKGALEAFSKGVAREWGGKGIRSNCIVPGFMETNMSSTLSGQQKDKIFRRNSLSSPVSLESVASTVAFLLSEEASSITGAMINVDNGTI</sequence>